<accession>A0A1R1YQG5</accession>
<dbReference type="AlphaFoldDB" id="A0A1R1YQG5"/>
<evidence type="ECO:0000313" key="1">
    <source>
        <dbReference type="EMBL" id="OMJ29132.1"/>
    </source>
</evidence>
<keyword evidence="2" id="KW-1185">Reference proteome</keyword>
<feature type="non-terminal residue" evidence="1">
    <location>
        <position position="29"/>
    </location>
</feature>
<organism evidence="1 2">
    <name type="scientific">Smittium culicis</name>
    <dbReference type="NCBI Taxonomy" id="133412"/>
    <lineage>
        <taxon>Eukaryota</taxon>
        <taxon>Fungi</taxon>
        <taxon>Fungi incertae sedis</taxon>
        <taxon>Zoopagomycota</taxon>
        <taxon>Kickxellomycotina</taxon>
        <taxon>Harpellomycetes</taxon>
        <taxon>Harpellales</taxon>
        <taxon>Legeriomycetaceae</taxon>
        <taxon>Smittium</taxon>
    </lineage>
</organism>
<dbReference type="EMBL" id="LSSM01000370">
    <property type="protein sequence ID" value="OMJ29132.1"/>
    <property type="molecule type" value="Genomic_DNA"/>
</dbReference>
<comment type="caution">
    <text evidence="1">The sequence shown here is derived from an EMBL/GenBank/DDBJ whole genome shotgun (WGS) entry which is preliminary data.</text>
</comment>
<reference evidence="2" key="1">
    <citation type="submission" date="2017-01" db="EMBL/GenBank/DDBJ databases">
        <authorList>
            <person name="Wang Y."/>
            <person name="White M."/>
            <person name="Kvist S."/>
            <person name="Moncalvo J.-M."/>
        </authorList>
    </citation>
    <scope>NUCLEOTIDE SEQUENCE [LARGE SCALE GENOMIC DNA]</scope>
    <source>
        <strain evidence="2">ID-206-W2</strain>
    </source>
</reference>
<evidence type="ECO:0000313" key="2">
    <source>
        <dbReference type="Proteomes" id="UP000187429"/>
    </source>
</evidence>
<dbReference type="Proteomes" id="UP000187429">
    <property type="component" value="Unassembled WGS sequence"/>
</dbReference>
<proteinExistence type="predicted"/>
<gene>
    <name evidence="1" type="ORF">AYI69_g1373</name>
</gene>
<name>A0A1R1YQG5_9FUNG</name>
<sequence length="29" mass="3498">MIDNQLKAKEEVLPIRQIEFDKQTQILQQ</sequence>
<protein>
    <submittedName>
        <fullName evidence="1">Uncharacterized protein</fullName>
    </submittedName>
</protein>